<evidence type="ECO:0000256" key="1">
    <source>
        <dbReference type="SAM" id="Phobius"/>
    </source>
</evidence>
<keyword evidence="1" id="KW-0472">Membrane</keyword>
<protein>
    <submittedName>
        <fullName evidence="2">Uncharacterized protein</fullName>
    </submittedName>
</protein>
<accession>A0A8C5MWW7</accession>
<dbReference type="Proteomes" id="UP000694569">
    <property type="component" value="Unplaced"/>
</dbReference>
<dbReference type="GeneTree" id="ENSGT00390000002628"/>
<dbReference type="OrthoDB" id="72819at2759"/>
<reference evidence="2" key="2">
    <citation type="submission" date="2025-09" db="UniProtKB">
        <authorList>
            <consortium name="Ensembl"/>
        </authorList>
    </citation>
    <scope>IDENTIFICATION</scope>
</reference>
<dbReference type="Ensembl" id="ENSLLET00000019012.1">
    <property type="protein sequence ID" value="ENSLLEP00000018288.1"/>
    <property type="gene ID" value="ENSLLEG00000011637.1"/>
</dbReference>
<evidence type="ECO:0000313" key="3">
    <source>
        <dbReference type="Proteomes" id="UP000694569"/>
    </source>
</evidence>
<reference evidence="2" key="1">
    <citation type="submission" date="2025-08" db="UniProtKB">
        <authorList>
            <consortium name="Ensembl"/>
        </authorList>
    </citation>
    <scope>IDENTIFICATION</scope>
</reference>
<sequence>MSNISLDTVLVKLLHFLPKCIHALHLPHLKKTVSFFMNILSFCSFFFSGNRVGARMFFKFEAFLKMTSGLSGAMDEKDAVQYNLENDLNLEDVDEILPHAEITDIFQEGLAMLVQDPLLCDLPIQVTLEEINSQIALEFGQAMTVKICKASGEVMRKIFSEKFYFLFFYTSTCIKMLLCTIDYYSI</sequence>
<organism evidence="2 3">
    <name type="scientific">Leptobrachium leishanense</name>
    <name type="common">Leishan spiny toad</name>
    <dbReference type="NCBI Taxonomy" id="445787"/>
    <lineage>
        <taxon>Eukaryota</taxon>
        <taxon>Metazoa</taxon>
        <taxon>Chordata</taxon>
        <taxon>Craniata</taxon>
        <taxon>Vertebrata</taxon>
        <taxon>Euteleostomi</taxon>
        <taxon>Amphibia</taxon>
        <taxon>Batrachia</taxon>
        <taxon>Anura</taxon>
        <taxon>Pelobatoidea</taxon>
        <taxon>Megophryidae</taxon>
        <taxon>Leptobrachium</taxon>
    </lineage>
</organism>
<keyword evidence="3" id="KW-1185">Reference proteome</keyword>
<evidence type="ECO:0000313" key="2">
    <source>
        <dbReference type="Ensembl" id="ENSLLEP00000018288.1"/>
    </source>
</evidence>
<dbReference type="AlphaFoldDB" id="A0A8C5MWW7"/>
<proteinExistence type="predicted"/>
<keyword evidence="1" id="KW-1133">Transmembrane helix</keyword>
<name>A0A8C5MWW7_9ANUR</name>
<keyword evidence="1" id="KW-0812">Transmembrane</keyword>
<feature type="transmembrane region" description="Helical" evidence="1">
    <location>
        <begin position="163"/>
        <end position="184"/>
    </location>
</feature>
<feature type="transmembrane region" description="Helical" evidence="1">
    <location>
        <begin position="35"/>
        <end position="58"/>
    </location>
</feature>